<keyword evidence="1" id="KW-0472">Membrane</keyword>
<keyword evidence="1" id="KW-1133">Transmembrane helix</keyword>
<feature type="transmembrane region" description="Helical" evidence="1">
    <location>
        <begin position="82"/>
        <end position="101"/>
    </location>
</feature>
<dbReference type="Proteomes" id="UP001185012">
    <property type="component" value="Unassembled WGS sequence"/>
</dbReference>
<keyword evidence="3" id="KW-1185">Reference proteome</keyword>
<proteinExistence type="predicted"/>
<accession>A0ABU1IKI9</accession>
<keyword evidence="1" id="KW-0812">Transmembrane</keyword>
<dbReference type="RefSeq" id="WP_309861863.1">
    <property type="nucleotide sequence ID" value="NZ_JAVDQG010000001.1"/>
</dbReference>
<name>A0ABU1IKI9_9BACL</name>
<dbReference type="EMBL" id="JAVDQG010000001">
    <property type="protein sequence ID" value="MDR6224489.1"/>
    <property type="molecule type" value="Genomic_DNA"/>
</dbReference>
<evidence type="ECO:0000256" key="1">
    <source>
        <dbReference type="SAM" id="Phobius"/>
    </source>
</evidence>
<organism evidence="2 3">
    <name type="scientific">Desmospora profundinema</name>
    <dbReference type="NCBI Taxonomy" id="1571184"/>
    <lineage>
        <taxon>Bacteria</taxon>
        <taxon>Bacillati</taxon>
        <taxon>Bacillota</taxon>
        <taxon>Bacilli</taxon>
        <taxon>Bacillales</taxon>
        <taxon>Thermoactinomycetaceae</taxon>
        <taxon>Desmospora</taxon>
    </lineage>
</organism>
<comment type="caution">
    <text evidence="2">The sequence shown here is derived from an EMBL/GenBank/DDBJ whole genome shotgun (WGS) entry which is preliminary data.</text>
</comment>
<gene>
    <name evidence="2" type="ORF">JOE21_000477</name>
</gene>
<reference evidence="2 3" key="1">
    <citation type="submission" date="2023-07" db="EMBL/GenBank/DDBJ databases">
        <title>Genomic Encyclopedia of Type Strains, Phase IV (KMG-IV): sequencing the most valuable type-strain genomes for metagenomic binning, comparative biology and taxonomic classification.</title>
        <authorList>
            <person name="Goeker M."/>
        </authorList>
    </citation>
    <scope>NUCLEOTIDE SEQUENCE [LARGE SCALE GENOMIC DNA]</scope>
    <source>
        <strain evidence="2 3">DSM 45903</strain>
    </source>
</reference>
<evidence type="ECO:0000313" key="2">
    <source>
        <dbReference type="EMBL" id="MDR6224489.1"/>
    </source>
</evidence>
<evidence type="ECO:0000313" key="3">
    <source>
        <dbReference type="Proteomes" id="UP001185012"/>
    </source>
</evidence>
<protein>
    <submittedName>
        <fullName evidence="2">Uncharacterized protein</fullName>
    </submittedName>
</protein>
<feature type="transmembrane region" description="Helical" evidence="1">
    <location>
        <begin position="129"/>
        <end position="146"/>
    </location>
</feature>
<feature type="transmembrane region" description="Helical" evidence="1">
    <location>
        <begin position="51"/>
        <end position="70"/>
    </location>
</feature>
<sequence>MEPKGQRRSAALTGEMLFVLGAVLLLKEWVFPWLIWQWFPMGDDAARMLEWMVIMVAVVTCFSYIGFGSVSAHFHGTSGKEAAAVWLLIHLPLIAAAFSPLHSAPLLGEISHAWNGLIGDGLRLFAPKLPLESVIVPLMTLFFFWLGRGIRVSEEPEEKIREIQGRAAS</sequence>
<feature type="transmembrane region" description="Helical" evidence="1">
    <location>
        <begin position="12"/>
        <end position="31"/>
    </location>
</feature>